<evidence type="ECO:0000256" key="1">
    <source>
        <dbReference type="SAM" id="MobiDB-lite"/>
    </source>
</evidence>
<dbReference type="EMBL" id="JAUIQD010000004">
    <property type="protein sequence ID" value="KAK3352301.1"/>
    <property type="molecule type" value="Genomic_DNA"/>
</dbReference>
<dbReference type="PANTHER" id="PTHR38788:SF3">
    <property type="entry name" value="CLR5 DOMAIN-CONTAINING PROTEIN"/>
    <property type="match status" value="1"/>
</dbReference>
<evidence type="ECO:0000313" key="3">
    <source>
        <dbReference type="EMBL" id="KAK3352301.1"/>
    </source>
</evidence>
<name>A0AAJ0HGM3_9PEZI</name>
<dbReference type="PANTHER" id="PTHR38788">
    <property type="entry name" value="CLR5 DOMAIN-CONTAINING PROTEIN"/>
    <property type="match status" value="1"/>
</dbReference>
<comment type="caution">
    <text evidence="3">The sequence shown here is derived from an EMBL/GenBank/DDBJ whole genome shotgun (WGS) entry which is preliminary data.</text>
</comment>
<reference evidence="3" key="1">
    <citation type="journal article" date="2023" name="Mol. Phylogenet. Evol.">
        <title>Genome-scale phylogeny and comparative genomics of the fungal order Sordariales.</title>
        <authorList>
            <person name="Hensen N."/>
            <person name="Bonometti L."/>
            <person name="Westerberg I."/>
            <person name="Brannstrom I.O."/>
            <person name="Guillou S."/>
            <person name="Cros-Aarteil S."/>
            <person name="Calhoun S."/>
            <person name="Haridas S."/>
            <person name="Kuo A."/>
            <person name="Mondo S."/>
            <person name="Pangilinan J."/>
            <person name="Riley R."/>
            <person name="LaButti K."/>
            <person name="Andreopoulos B."/>
            <person name="Lipzen A."/>
            <person name="Chen C."/>
            <person name="Yan M."/>
            <person name="Daum C."/>
            <person name="Ng V."/>
            <person name="Clum A."/>
            <person name="Steindorff A."/>
            <person name="Ohm R.A."/>
            <person name="Martin F."/>
            <person name="Silar P."/>
            <person name="Natvig D.O."/>
            <person name="Lalanne C."/>
            <person name="Gautier V."/>
            <person name="Ament-Velasquez S.L."/>
            <person name="Kruys A."/>
            <person name="Hutchinson M.I."/>
            <person name="Powell A.J."/>
            <person name="Barry K."/>
            <person name="Miller A.N."/>
            <person name="Grigoriev I.V."/>
            <person name="Debuchy R."/>
            <person name="Gladieux P."/>
            <person name="Hiltunen Thoren M."/>
            <person name="Johannesson H."/>
        </authorList>
    </citation>
    <scope>NUCLEOTIDE SEQUENCE</scope>
    <source>
        <strain evidence="3">CBS 955.72</strain>
    </source>
</reference>
<evidence type="ECO:0000259" key="2">
    <source>
        <dbReference type="Pfam" id="PF14420"/>
    </source>
</evidence>
<sequence length="535" mass="60071">MPRTKDPREYKFVDTETKHHNAKRITDEEWQRQRETMLDIYINQNKTLDMTIEEMKSVHGFTATRRQYIHILDKWEKRKYNKDKNAGALPSGPSRKQAPRYGLRPSTPEDDISEENFLSSAYTDSPGLQTPTEALWVHRTSFPQAVGSADDPLADGRLHLESWHQAADILFACGDGKSAFRLYMDIPVGPESPSPNLIACARAAQTPEQAKEVRQLLQEKADELCSLETREDEENPSGGVLLLDLLLPCLFSWDEDEDRHGSTQVIETQIKDILCDQPRGMLKPITHRGPKLDVPLYQHLSYAFKLWNDRTGEDLVSIQADELLDQFVAQQRASADEVGCLILCLQWCHEVLVSKPRVPEEIRVPFATRIRSPEAVYQVIFTLWYAWVKCMLPSASTSSPPGSPPYLVSHLFRAWATDAQPQLGISPAELLVSVIHVIMAEAAQATGRFGIAGDVLDAARNAAESLIAESPEYVVRCFLNQVREDGNRRMSPTPGGFPGIGGPAGIFPRFRTFISRVLQVELPNDDVSLFPLSGR</sequence>
<dbReference type="Proteomes" id="UP001275084">
    <property type="component" value="Unassembled WGS sequence"/>
</dbReference>
<dbReference type="InterPro" id="IPR025676">
    <property type="entry name" value="Clr5_dom"/>
</dbReference>
<dbReference type="Pfam" id="PF14420">
    <property type="entry name" value="Clr5"/>
    <property type="match status" value="1"/>
</dbReference>
<feature type="region of interest" description="Disordered" evidence="1">
    <location>
        <begin position="83"/>
        <end position="112"/>
    </location>
</feature>
<organism evidence="3 4">
    <name type="scientific">Lasiosphaeria hispida</name>
    <dbReference type="NCBI Taxonomy" id="260671"/>
    <lineage>
        <taxon>Eukaryota</taxon>
        <taxon>Fungi</taxon>
        <taxon>Dikarya</taxon>
        <taxon>Ascomycota</taxon>
        <taxon>Pezizomycotina</taxon>
        <taxon>Sordariomycetes</taxon>
        <taxon>Sordariomycetidae</taxon>
        <taxon>Sordariales</taxon>
        <taxon>Lasiosphaeriaceae</taxon>
        <taxon>Lasiosphaeria</taxon>
    </lineage>
</organism>
<reference evidence="3" key="2">
    <citation type="submission" date="2023-06" db="EMBL/GenBank/DDBJ databases">
        <authorList>
            <consortium name="Lawrence Berkeley National Laboratory"/>
            <person name="Haridas S."/>
            <person name="Hensen N."/>
            <person name="Bonometti L."/>
            <person name="Westerberg I."/>
            <person name="Brannstrom I.O."/>
            <person name="Guillou S."/>
            <person name="Cros-Aarteil S."/>
            <person name="Calhoun S."/>
            <person name="Kuo A."/>
            <person name="Mondo S."/>
            <person name="Pangilinan J."/>
            <person name="Riley R."/>
            <person name="Labutti K."/>
            <person name="Andreopoulos B."/>
            <person name="Lipzen A."/>
            <person name="Chen C."/>
            <person name="Yanf M."/>
            <person name="Daum C."/>
            <person name="Ng V."/>
            <person name="Clum A."/>
            <person name="Steindorff A."/>
            <person name="Ohm R."/>
            <person name="Martin F."/>
            <person name="Silar P."/>
            <person name="Natvig D."/>
            <person name="Lalanne C."/>
            <person name="Gautier V."/>
            <person name="Ament-Velasquez S.L."/>
            <person name="Kruys A."/>
            <person name="Hutchinson M.I."/>
            <person name="Powell A.J."/>
            <person name="Barry K."/>
            <person name="Miller A.N."/>
            <person name="Grigoriev I.V."/>
            <person name="Debuchy R."/>
            <person name="Gladieux P."/>
            <person name="Thoren M.H."/>
            <person name="Johannesson H."/>
        </authorList>
    </citation>
    <scope>NUCLEOTIDE SEQUENCE</scope>
    <source>
        <strain evidence="3">CBS 955.72</strain>
    </source>
</reference>
<evidence type="ECO:0000313" key="4">
    <source>
        <dbReference type="Proteomes" id="UP001275084"/>
    </source>
</evidence>
<accession>A0AAJ0HGM3</accession>
<dbReference type="AlphaFoldDB" id="A0AAJ0HGM3"/>
<gene>
    <name evidence="3" type="ORF">B0T25DRAFT_181659</name>
</gene>
<proteinExistence type="predicted"/>
<feature type="domain" description="Clr5" evidence="2">
    <location>
        <begin position="27"/>
        <end position="79"/>
    </location>
</feature>
<protein>
    <recommendedName>
        <fullName evidence="2">Clr5 domain-containing protein</fullName>
    </recommendedName>
</protein>
<keyword evidence="4" id="KW-1185">Reference proteome</keyword>